<dbReference type="Proteomes" id="UP000293195">
    <property type="component" value="Unassembled WGS sequence"/>
</dbReference>
<dbReference type="EMBL" id="PDXF01000149">
    <property type="protein sequence ID" value="RYN86384.1"/>
    <property type="molecule type" value="Genomic_DNA"/>
</dbReference>
<reference evidence="2" key="1">
    <citation type="journal article" date="2019" name="bioRxiv">
        <title>Genomics, evolutionary history and diagnostics of the Alternaria alternata species group including apple and Asian pear pathotypes.</title>
        <authorList>
            <person name="Armitage A.D."/>
            <person name="Cockerton H.M."/>
            <person name="Sreenivasaprasad S."/>
            <person name="Woodhall J.W."/>
            <person name="Lane C.R."/>
            <person name="Harrison R.J."/>
            <person name="Clarkson J.P."/>
        </authorList>
    </citation>
    <scope>NUCLEOTIDE SEQUENCE [LARGE SCALE GENOMIC DNA]</scope>
    <source>
        <strain evidence="2">FERA 635</strain>
    </source>
</reference>
<protein>
    <recommendedName>
        <fullName evidence="3">Arrestin-like N-terminal domain-containing protein</fullName>
    </recommendedName>
</protein>
<dbReference type="Gene3D" id="2.60.40.640">
    <property type="match status" value="1"/>
</dbReference>
<comment type="caution">
    <text evidence="1">The sequence shown here is derived from an EMBL/GenBank/DDBJ whole genome shotgun (WGS) entry which is preliminary data.</text>
</comment>
<keyword evidence="2" id="KW-1185">Reference proteome</keyword>
<proteinExistence type="predicted"/>
<sequence length="480" mass="53195">MAGSKHVSVDIELSACNKCGPSPNDFGCVRPGNSLEGWIRVSSPSALHFTNIEVSLQGISAFSTQFKGVMSDCGRILGLQSTLVRSVWALDTNELIYSPNYNDLVVRKSTDLFLDVNYQALLDSFQVHRKTDGSTAYSFPFFFIMPRGTEGPNDTEPLLCRTFPPSFKTTALYSDPLSIIYKLRAVVQYRKKHDAVAAVPENIEKTEKTRLIDFLPFSDVQPPKHLASFGDEFVVQVTSPIWKHALGGRLGSLTTSTSEPLPLAYSPYQDQPSTDCKLSITAHAPSATQRLRAILLEVKPAIRVKTFYSAEPMPCLPKQTFLAQNPSIQLHDETIKLGCKEYKQLDWTYYPRPETDEPPPYEDAVRDDAQEISSTSSNLMGNRADVWKASVQIPIQPSVTLLPTFCSSLISRSYSLLLHVKVAGLRTRRANFEIPLQVVYLRPSQAQTSATHEESSFCIGPVGLLARDNVCCASNGPEPH</sequence>
<accession>A0ABY0FPV0</accession>
<evidence type="ECO:0000313" key="2">
    <source>
        <dbReference type="Proteomes" id="UP000293195"/>
    </source>
</evidence>
<organism evidence="1 2">
    <name type="scientific">Alternaria tenuissima</name>
    <dbReference type="NCBI Taxonomy" id="119927"/>
    <lineage>
        <taxon>Eukaryota</taxon>
        <taxon>Fungi</taxon>
        <taxon>Dikarya</taxon>
        <taxon>Ascomycota</taxon>
        <taxon>Pezizomycotina</taxon>
        <taxon>Dothideomycetes</taxon>
        <taxon>Pleosporomycetidae</taxon>
        <taxon>Pleosporales</taxon>
        <taxon>Pleosporineae</taxon>
        <taxon>Pleosporaceae</taxon>
        <taxon>Alternaria</taxon>
        <taxon>Alternaria sect. Alternaria</taxon>
        <taxon>Alternaria alternata complex</taxon>
    </lineage>
</organism>
<name>A0ABY0FPV0_9PLEO</name>
<dbReference type="InterPro" id="IPR014752">
    <property type="entry name" value="Arrestin-like_C"/>
</dbReference>
<evidence type="ECO:0008006" key="3">
    <source>
        <dbReference type="Google" id="ProtNLM"/>
    </source>
</evidence>
<evidence type="ECO:0000313" key="1">
    <source>
        <dbReference type="EMBL" id="RYN86384.1"/>
    </source>
</evidence>
<gene>
    <name evidence="1" type="ORF">AA0119_g12939</name>
</gene>